<gene>
    <name evidence="1" type="ORF">EZS27_041941</name>
</gene>
<dbReference type="AlphaFoldDB" id="A0A5J4PCZ7"/>
<dbReference type="EMBL" id="SNRY01009938">
    <property type="protein sequence ID" value="KAA6306403.1"/>
    <property type="molecule type" value="Genomic_DNA"/>
</dbReference>
<proteinExistence type="predicted"/>
<sequence length="76" mass="8429">MGGCIIKYTVGSCLSVIDIKESQSKIFQVIQQLIRETASLSKSPSDTVPKATIISFYSSISESRSPVNCRKQFLQR</sequence>
<protein>
    <submittedName>
        <fullName evidence="1">Uncharacterized protein</fullName>
    </submittedName>
</protein>
<organism evidence="1">
    <name type="scientific">termite gut metagenome</name>
    <dbReference type="NCBI Taxonomy" id="433724"/>
    <lineage>
        <taxon>unclassified sequences</taxon>
        <taxon>metagenomes</taxon>
        <taxon>organismal metagenomes</taxon>
    </lineage>
</organism>
<comment type="caution">
    <text evidence="1">The sequence shown here is derived from an EMBL/GenBank/DDBJ whole genome shotgun (WGS) entry which is preliminary data.</text>
</comment>
<evidence type="ECO:0000313" key="1">
    <source>
        <dbReference type="EMBL" id="KAA6306403.1"/>
    </source>
</evidence>
<reference evidence="1" key="1">
    <citation type="submission" date="2019-03" db="EMBL/GenBank/DDBJ databases">
        <title>Single cell metagenomics reveals metabolic interactions within the superorganism composed of flagellate Streblomastix strix and complex community of Bacteroidetes bacteria on its surface.</title>
        <authorList>
            <person name="Treitli S.C."/>
            <person name="Kolisko M."/>
            <person name="Husnik F."/>
            <person name="Keeling P."/>
            <person name="Hampl V."/>
        </authorList>
    </citation>
    <scope>NUCLEOTIDE SEQUENCE</scope>
    <source>
        <strain evidence="1">STM</strain>
    </source>
</reference>
<name>A0A5J4PCZ7_9ZZZZ</name>
<accession>A0A5J4PCZ7</accession>